<organism evidence="1 2">
    <name type="scientific">Hypnocyclicus thermotrophus</name>
    <dbReference type="NCBI Taxonomy" id="1627895"/>
    <lineage>
        <taxon>Bacteria</taxon>
        <taxon>Fusobacteriati</taxon>
        <taxon>Fusobacteriota</taxon>
        <taxon>Fusobacteriia</taxon>
        <taxon>Fusobacteriales</taxon>
        <taxon>Fusobacteriaceae</taxon>
        <taxon>Hypnocyclicus</taxon>
    </lineage>
</organism>
<dbReference type="Proteomes" id="UP000294678">
    <property type="component" value="Unassembled WGS sequence"/>
</dbReference>
<protein>
    <submittedName>
        <fullName evidence="1">Uncharacterized protein</fullName>
    </submittedName>
</protein>
<gene>
    <name evidence="1" type="ORF">EV215_0705</name>
</gene>
<proteinExistence type="predicted"/>
<dbReference type="AlphaFoldDB" id="A0AA46DZX2"/>
<reference evidence="1 2" key="1">
    <citation type="submission" date="2019-03" db="EMBL/GenBank/DDBJ databases">
        <title>Genomic Encyclopedia of Type Strains, Phase IV (KMG-IV): sequencing the most valuable type-strain genomes for metagenomic binning, comparative biology and taxonomic classification.</title>
        <authorList>
            <person name="Goeker M."/>
        </authorList>
    </citation>
    <scope>NUCLEOTIDE SEQUENCE [LARGE SCALE GENOMIC DNA]</scope>
    <source>
        <strain evidence="1 2">DSM 100055</strain>
    </source>
</reference>
<keyword evidence="2" id="KW-1185">Reference proteome</keyword>
<dbReference type="RefSeq" id="WP_134112597.1">
    <property type="nucleotide sequence ID" value="NZ_SOBG01000002.1"/>
</dbReference>
<comment type="caution">
    <text evidence="1">The sequence shown here is derived from an EMBL/GenBank/DDBJ whole genome shotgun (WGS) entry which is preliminary data.</text>
</comment>
<name>A0AA46DZX2_9FUSO</name>
<dbReference type="EMBL" id="SOBG01000002">
    <property type="protein sequence ID" value="TDT72010.1"/>
    <property type="molecule type" value="Genomic_DNA"/>
</dbReference>
<evidence type="ECO:0000313" key="2">
    <source>
        <dbReference type="Proteomes" id="UP000294678"/>
    </source>
</evidence>
<accession>A0AA46DZX2</accession>
<sequence>MKLSPKYEKAMANMQVGIISAQGFLGDEEINLVDIINRDENEFNKLGLKFDEVAKKLKYLLEKGQKGLGEPITVDERWLVQVYEAKGKMPCPFEDYMAQKSVVTLTDKNTNHKLMYTDLSIHLIEKHHFLEGKGSTFRLEPKILKKILY</sequence>
<evidence type="ECO:0000313" key="1">
    <source>
        <dbReference type="EMBL" id="TDT72010.1"/>
    </source>
</evidence>